<feature type="chain" id="PRO_5046430063" evidence="1">
    <location>
        <begin position="27"/>
        <end position="377"/>
    </location>
</feature>
<dbReference type="Proteomes" id="UP001215503">
    <property type="component" value="Unassembled WGS sequence"/>
</dbReference>
<organism evidence="3 4">
    <name type="scientific">Aquibaculum arenosum</name>
    <dbReference type="NCBI Taxonomy" id="3032591"/>
    <lineage>
        <taxon>Bacteria</taxon>
        <taxon>Pseudomonadati</taxon>
        <taxon>Pseudomonadota</taxon>
        <taxon>Alphaproteobacteria</taxon>
        <taxon>Rhodospirillales</taxon>
        <taxon>Rhodovibrionaceae</taxon>
        <taxon>Aquibaculum</taxon>
    </lineage>
</organism>
<comment type="caution">
    <text evidence="3">The sequence shown here is derived from an EMBL/GenBank/DDBJ whole genome shotgun (WGS) entry which is preliminary data.</text>
</comment>
<keyword evidence="1" id="KW-0732">Signal</keyword>
<dbReference type="Gene3D" id="2.40.160.10">
    <property type="entry name" value="Porin"/>
    <property type="match status" value="1"/>
</dbReference>
<evidence type="ECO:0000259" key="2">
    <source>
        <dbReference type="Pfam" id="PF13609"/>
    </source>
</evidence>
<dbReference type="RefSeq" id="WP_275819823.1">
    <property type="nucleotide sequence ID" value="NZ_JARHUD010000001.1"/>
</dbReference>
<proteinExistence type="predicted"/>
<feature type="signal peptide" evidence="1">
    <location>
        <begin position="1"/>
        <end position="26"/>
    </location>
</feature>
<keyword evidence="4" id="KW-1185">Reference proteome</keyword>
<evidence type="ECO:0000313" key="4">
    <source>
        <dbReference type="Proteomes" id="UP001215503"/>
    </source>
</evidence>
<feature type="domain" description="Porin" evidence="2">
    <location>
        <begin position="7"/>
        <end position="356"/>
    </location>
</feature>
<name>A0ABT5YJ29_9PROT</name>
<dbReference type="SUPFAM" id="SSF56935">
    <property type="entry name" value="Porins"/>
    <property type="match status" value="1"/>
</dbReference>
<protein>
    <submittedName>
        <fullName evidence="3">Porin</fullName>
    </submittedName>
</protein>
<dbReference type="InterPro" id="IPR023614">
    <property type="entry name" value="Porin_dom_sf"/>
</dbReference>
<evidence type="ECO:0000256" key="1">
    <source>
        <dbReference type="SAM" id="SignalP"/>
    </source>
</evidence>
<dbReference type="EMBL" id="JARHUD010000001">
    <property type="protein sequence ID" value="MDF2094913.1"/>
    <property type="molecule type" value="Genomic_DNA"/>
</dbReference>
<gene>
    <name evidence="3" type="ORF">P2G67_02850</name>
</gene>
<sequence>MKKMLLAATAAAVVGGVAVAGSPVQAQEAEGFQLQIGGFYNALAIVRDNDDVGGDKIRSYDFNQRGRYTIQGSQTLDNGMTIGFHTQYEMQAGMNNNRSYVYADGGFGRVQFGTMYSAPYLMHVSPPTAGWGIDDTGHSQGMVPTNGVGFAATPTYYINRSMNFTYMTPRFAGFQAGFTFAPDQRNRENMNNRVATNLSAQNRSAGLGLGDLQNIVGLSANYQQSFDEVSVGLSAGFETGEWNQGAKNIIQAAGINDKRAWTYALGGSVGFGGLNAGVAYNFDNNGIASYRTHQVTAGLTYTVDGFTFGPSFGANWSKGRNQAGGNPRSYIYDFGARYAFAPGVNLVGSIQHGDFKSNINANDGKATAGLFGVQMNF</sequence>
<dbReference type="Pfam" id="PF13609">
    <property type="entry name" value="Porin_4"/>
    <property type="match status" value="1"/>
</dbReference>
<reference evidence="3 4" key="1">
    <citation type="submission" date="2023-03" db="EMBL/GenBank/DDBJ databases">
        <title>Fodinicurvata sp. CAU 1616 isolated from sea sendiment.</title>
        <authorList>
            <person name="Kim W."/>
        </authorList>
    </citation>
    <scope>NUCLEOTIDE SEQUENCE [LARGE SCALE GENOMIC DNA]</scope>
    <source>
        <strain evidence="3 4">CAU 1616</strain>
    </source>
</reference>
<dbReference type="InterPro" id="IPR033900">
    <property type="entry name" value="Gram_neg_porin_domain"/>
</dbReference>
<accession>A0ABT5YJ29</accession>
<evidence type="ECO:0000313" key="3">
    <source>
        <dbReference type="EMBL" id="MDF2094913.1"/>
    </source>
</evidence>